<protein>
    <recommendedName>
        <fullName evidence="2">protein-tyrosine-phosphatase</fullName>
        <ecNumber evidence="2">3.1.3.48</ecNumber>
    </recommendedName>
</protein>
<dbReference type="SUPFAM" id="SSF101478">
    <property type="entry name" value="ADP-ribosylglycohydrolase"/>
    <property type="match status" value="1"/>
</dbReference>
<dbReference type="InterPro" id="IPR016130">
    <property type="entry name" value="Tyr_Pase_AS"/>
</dbReference>
<dbReference type="CDD" id="cd14505">
    <property type="entry name" value="CDKN3-like"/>
    <property type="match status" value="1"/>
</dbReference>
<dbReference type="Gene3D" id="3.90.190.10">
    <property type="entry name" value="Protein tyrosine phosphatase superfamily"/>
    <property type="match status" value="1"/>
</dbReference>
<dbReference type="InterPro" id="IPR050792">
    <property type="entry name" value="ADP-ribosylglycohydrolase"/>
</dbReference>
<dbReference type="PANTHER" id="PTHR16222">
    <property type="entry name" value="ADP-RIBOSYLGLYCOHYDROLASE"/>
    <property type="match status" value="1"/>
</dbReference>
<dbReference type="InterPro" id="IPR005502">
    <property type="entry name" value="Ribosyl_crysJ1"/>
</dbReference>
<dbReference type="AlphaFoldDB" id="A0A2R3Q7Q6"/>
<organism evidence="7 8">
    <name type="scientific">Melaminivora suipulveris</name>
    <dbReference type="NCBI Taxonomy" id="2109913"/>
    <lineage>
        <taxon>Bacteria</taxon>
        <taxon>Pseudomonadati</taxon>
        <taxon>Pseudomonadota</taxon>
        <taxon>Betaproteobacteria</taxon>
        <taxon>Burkholderiales</taxon>
        <taxon>Comamonadaceae</taxon>
        <taxon>Melaminivora</taxon>
    </lineage>
</organism>
<evidence type="ECO:0000313" key="8">
    <source>
        <dbReference type="Proteomes" id="UP000237925"/>
    </source>
</evidence>
<evidence type="ECO:0000313" key="7">
    <source>
        <dbReference type="EMBL" id="AVO47822.1"/>
    </source>
</evidence>
<dbReference type="Pfam" id="PF22784">
    <property type="entry name" value="PTP-SAK"/>
    <property type="match status" value="1"/>
</dbReference>
<feature type="domain" description="Tyrosine specific protein phosphatases" evidence="5">
    <location>
        <begin position="124"/>
        <end position="175"/>
    </location>
</feature>
<comment type="cofactor">
    <cofactor evidence="4">
        <name>Mg(2+)</name>
        <dbReference type="ChEBI" id="CHEBI:18420"/>
    </cofactor>
    <text evidence="4">Binds 2 magnesium ions per subunit.</text>
</comment>
<dbReference type="Pfam" id="PF03747">
    <property type="entry name" value="ADP_ribosyl_GH"/>
    <property type="match status" value="1"/>
</dbReference>
<gene>
    <name evidence="7" type="ORF">C6568_00035</name>
</gene>
<dbReference type="PROSITE" id="PS00383">
    <property type="entry name" value="TYR_PHOSPHATASE_1"/>
    <property type="match status" value="1"/>
</dbReference>
<dbReference type="GO" id="GO:0046872">
    <property type="term" value="F:metal ion binding"/>
    <property type="evidence" value="ECO:0007669"/>
    <property type="project" value="UniProtKB-KW"/>
</dbReference>
<dbReference type="InterPro" id="IPR029021">
    <property type="entry name" value="Prot-tyrosine_phosphatase-like"/>
</dbReference>
<keyword evidence="4" id="KW-0479">Metal-binding</keyword>
<dbReference type="InterPro" id="IPR001763">
    <property type="entry name" value="Rhodanese-like_dom"/>
</dbReference>
<feature type="binding site" evidence="4">
    <location>
        <position position="479"/>
    </location>
    <ligand>
        <name>Mg(2+)</name>
        <dbReference type="ChEBI" id="CHEBI:18420"/>
        <label>1</label>
    </ligand>
</feature>
<dbReference type="KEGG" id="mela:C6568_00035"/>
<dbReference type="FunFam" id="3.90.190.10:FF:000157">
    <property type="entry name" value="Protein-tyrosine phosphatase"/>
    <property type="match status" value="1"/>
</dbReference>
<reference evidence="7 8" key="1">
    <citation type="submission" date="2018-03" db="EMBL/GenBank/DDBJ databases">
        <title>Genome sequencing of Melaminivora sp.</title>
        <authorList>
            <person name="Kim S.-J."/>
            <person name="Heo J."/>
            <person name="Ahn J.-H."/>
            <person name="Kwon S.-W."/>
        </authorList>
    </citation>
    <scope>NUCLEOTIDE SEQUENCE [LARGE SCALE GENOMIC DNA]</scope>
    <source>
        <strain evidence="7 8">SC2-9</strain>
    </source>
</reference>
<dbReference type="PROSITE" id="PS50056">
    <property type="entry name" value="TYR_PHOSPHATASE_2"/>
    <property type="match status" value="1"/>
</dbReference>
<dbReference type="Proteomes" id="UP000237925">
    <property type="component" value="Chromosome"/>
</dbReference>
<evidence type="ECO:0000256" key="2">
    <source>
        <dbReference type="ARBA" id="ARBA00013064"/>
    </source>
</evidence>
<dbReference type="GO" id="GO:0004725">
    <property type="term" value="F:protein tyrosine phosphatase activity"/>
    <property type="evidence" value="ECO:0007669"/>
    <property type="project" value="UniProtKB-EC"/>
</dbReference>
<proteinExistence type="inferred from homology"/>
<feature type="domain" description="Rhodanese" evidence="6">
    <location>
        <begin position="121"/>
        <end position="169"/>
    </location>
</feature>
<dbReference type="Gene3D" id="1.10.4080.10">
    <property type="entry name" value="ADP-ribosylation/Crystallin J1"/>
    <property type="match status" value="1"/>
</dbReference>
<evidence type="ECO:0000256" key="4">
    <source>
        <dbReference type="PIRSR" id="PIRSR605502-1"/>
    </source>
</evidence>
<dbReference type="OrthoDB" id="9798107at2"/>
<dbReference type="EC" id="3.1.3.48" evidence="2"/>
<dbReference type="RefSeq" id="WP_106682305.1">
    <property type="nucleotide sequence ID" value="NZ_CP027667.1"/>
</dbReference>
<keyword evidence="4" id="KW-0460">Magnesium</keyword>
<dbReference type="InterPro" id="IPR057023">
    <property type="entry name" value="PTP-SAK"/>
</dbReference>
<feature type="binding site" evidence="4">
    <location>
        <position position="242"/>
    </location>
    <ligand>
        <name>Mg(2+)</name>
        <dbReference type="ChEBI" id="CHEBI:18420"/>
        <label>1</label>
    </ligand>
</feature>
<feature type="binding site" evidence="4">
    <location>
        <position position="243"/>
    </location>
    <ligand>
        <name>Mg(2+)</name>
        <dbReference type="ChEBI" id="CHEBI:18420"/>
        <label>1</label>
    </ligand>
</feature>
<feature type="binding site" evidence="4">
    <location>
        <position position="480"/>
    </location>
    <ligand>
        <name>Mg(2+)</name>
        <dbReference type="ChEBI" id="CHEBI:18420"/>
        <label>1</label>
    </ligand>
</feature>
<evidence type="ECO:0000256" key="3">
    <source>
        <dbReference type="ARBA" id="ARBA00022801"/>
    </source>
</evidence>
<dbReference type="InterPro" id="IPR036705">
    <property type="entry name" value="Ribosyl_crysJ1_sf"/>
</dbReference>
<accession>A0A2R3Q7Q6</accession>
<name>A0A2R3Q7Q6_9BURK</name>
<feature type="binding site" evidence="4">
    <location>
        <position position="477"/>
    </location>
    <ligand>
        <name>Mg(2+)</name>
        <dbReference type="ChEBI" id="CHEBI:18420"/>
        <label>1</label>
    </ligand>
</feature>
<evidence type="ECO:0000259" key="6">
    <source>
        <dbReference type="PROSITE" id="PS50206"/>
    </source>
</evidence>
<dbReference type="SUPFAM" id="SSF52799">
    <property type="entry name" value="(Phosphotyrosine protein) phosphatases II"/>
    <property type="match status" value="1"/>
</dbReference>
<dbReference type="PANTHER" id="PTHR16222:SF24">
    <property type="entry name" value="ADP-RIBOSYLHYDROLASE ARH3"/>
    <property type="match status" value="1"/>
</dbReference>
<dbReference type="PROSITE" id="PS50206">
    <property type="entry name" value="RHODANESE_3"/>
    <property type="match status" value="1"/>
</dbReference>
<feature type="binding site" evidence="4">
    <location>
        <position position="244"/>
    </location>
    <ligand>
        <name>Mg(2+)</name>
        <dbReference type="ChEBI" id="CHEBI:18420"/>
        <label>1</label>
    </ligand>
</feature>
<keyword evidence="8" id="KW-1185">Reference proteome</keyword>
<keyword evidence="3 7" id="KW-0378">Hydrolase</keyword>
<evidence type="ECO:0000256" key="1">
    <source>
        <dbReference type="ARBA" id="ARBA00010702"/>
    </source>
</evidence>
<evidence type="ECO:0000259" key="5">
    <source>
        <dbReference type="PROSITE" id="PS50056"/>
    </source>
</evidence>
<dbReference type="InterPro" id="IPR000387">
    <property type="entry name" value="Tyr_Pase_dom"/>
</dbReference>
<dbReference type="EMBL" id="CP027667">
    <property type="protein sequence ID" value="AVO47822.1"/>
    <property type="molecule type" value="Genomic_DNA"/>
</dbReference>
<comment type="similarity">
    <text evidence="1">Belongs to the ADP-ribosylglycohydrolase family.</text>
</comment>
<sequence>MAVRTLDSHNSPLQIGEIDVPSGGAVGFTLCPGKQQAHSMSGRWLRDLDTDLDALARWGAAAVVTLMPMHELQAVQAHGIGEACERRGIEWHHLPIRDVDVPDASFEAAWCYAGVRLRAHLRGGAKVLVHCRGGLGRSGTIAARLLVELGWPARQAIGAVRAQRPGAIETRAQEQYVLDLPGAVDASTDAHSARVLGCVLGGAMGDAFGYAIEFDRLASIQRKHGPQGLQEPVLRAGQLQVSDDTQMTLFTLEALLAALPGQGEVLTSAFLPPLTAACQSAYLRWGDTQGLASHSGAPSHLQASAAMRQRRAPGNTCLSAIRAGAWGAPERSINDSKGCGAVMRTAPLGLLRGASPALAFKLGCAAGALTHGHVDGWLPAGVLAALVRLLAQGLSLETAAREALTLSDQAGGAGTGTDRLLRLALRLAQDGTPGERAHAELGEGWTGDEALAIAMHAGLSGRDFVQAVRIAANHDGDSDSTASIAGQLCGTRDGILAVPHAWVRRLDVLEDALQLLSEWLQPDGAVLATSARLQA</sequence>